<dbReference type="EMBL" id="KQ459597">
    <property type="protein sequence ID" value="KPI94751.1"/>
    <property type="molecule type" value="Genomic_DNA"/>
</dbReference>
<keyword evidence="1" id="KW-0812">Transmembrane</keyword>
<dbReference type="Proteomes" id="UP000053268">
    <property type="component" value="Unassembled WGS sequence"/>
</dbReference>
<dbReference type="PANTHER" id="PTHR11008">
    <property type="entry name" value="PROTEIN TAKEOUT-LIKE PROTEIN"/>
    <property type="match status" value="1"/>
</dbReference>
<evidence type="ECO:0008006" key="4">
    <source>
        <dbReference type="Google" id="ProtNLM"/>
    </source>
</evidence>
<protein>
    <recommendedName>
        <fullName evidence="4">Circadian clock-controlled protein</fullName>
    </recommendedName>
</protein>
<dbReference type="PANTHER" id="PTHR11008:SF32">
    <property type="entry name" value="CIRCADIAN CLOCK-CONTROLLED PROTEIN DAYWAKE-RELATED"/>
    <property type="match status" value="1"/>
</dbReference>
<dbReference type="InterPro" id="IPR038606">
    <property type="entry name" value="To_sf"/>
</dbReference>
<feature type="transmembrane region" description="Helical" evidence="1">
    <location>
        <begin position="20"/>
        <end position="40"/>
    </location>
</feature>
<organism evidence="2 3">
    <name type="scientific">Papilio xuthus</name>
    <name type="common">Asian swallowtail butterfly</name>
    <dbReference type="NCBI Taxonomy" id="66420"/>
    <lineage>
        <taxon>Eukaryota</taxon>
        <taxon>Metazoa</taxon>
        <taxon>Ecdysozoa</taxon>
        <taxon>Arthropoda</taxon>
        <taxon>Hexapoda</taxon>
        <taxon>Insecta</taxon>
        <taxon>Pterygota</taxon>
        <taxon>Neoptera</taxon>
        <taxon>Endopterygota</taxon>
        <taxon>Lepidoptera</taxon>
        <taxon>Glossata</taxon>
        <taxon>Ditrysia</taxon>
        <taxon>Papilionoidea</taxon>
        <taxon>Papilionidae</taxon>
        <taxon>Papilioninae</taxon>
        <taxon>Papilio</taxon>
    </lineage>
</organism>
<reference evidence="2 3" key="1">
    <citation type="journal article" date="2015" name="Nat. Commun.">
        <title>Outbred genome sequencing and CRISPR/Cas9 gene editing in butterflies.</title>
        <authorList>
            <person name="Li X."/>
            <person name="Fan D."/>
            <person name="Zhang W."/>
            <person name="Liu G."/>
            <person name="Zhang L."/>
            <person name="Zhao L."/>
            <person name="Fang X."/>
            <person name="Chen L."/>
            <person name="Dong Y."/>
            <person name="Chen Y."/>
            <person name="Ding Y."/>
            <person name="Zhao R."/>
            <person name="Feng M."/>
            <person name="Zhu Y."/>
            <person name="Feng Y."/>
            <person name="Jiang X."/>
            <person name="Zhu D."/>
            <person name="Xiang H."/>
            <person name="Feng X."/>
            <person name="Li S."/>
            <person name="Wang J."/>
            <person name="Zhang G."/>
            <person name="Kronforst M.R."/>
            <person name="Wang W."/>
        </authorList>
    </citation>
    <scope>NUCLEOTIDE SEQUENCE [LARGE SCALE GENOMIC DNA]</scope>
    <source>
        <strain evidence="2">Ya'a_city_454_Px</strain>
        <tissue evidence="2">Whole body</tissue>
    </source>
</reference>
<evidence type="ECO:0000313" key="2">
    <source>
        <dbReference type="EMBL" id="KPI94751.1"/>
    </source>
</evidence>
<dbReference type="InterPro" id="IPR010562">
    <property type="entry name" value="Haemolymph_juvenile_hormone-bd"/>
</dbReference>
<dbReference type="SMART" id="SM00700">
    <property type="entry name" value="JHBP"/>
    <property type="match status" value="1"/>
</dbReference>
<name>A0A194PMU3_PAPXU</name>
<dbReference type="Gene3D" id="3.15.10.30">
    <property type="entry name" value="Haemolymph juvenile hormone binding protein"/>
    <property type="match status" value="1"/>
</dbReference>
<dbReference type="AlphaFoldDB" id="A0A194PMU3"/>
<dbReference type="Pfam" id="PF06585">
    <property type="entry name" value="JHBP"/>
    <property type="match status" value="1"/>
</dbReference>
<dbReference type="GO" id="GO:0005615">
    <property type="term" value="C:extracellular space"/>
    <property type="evidence" value="ECO:0007669"/>
    <property type="project" value="TreeGrafter"/>
</dbReference>
<keyword evidence="3" id="KW-1185">Reference proteome</keyword>
<proteinExistence type="predicted"/>
<gene>
    <name evidence="2" type="ORF">RR46_11755</name>
</gene>
<evidence type="ECO:0000313" key="3">
    <source>
        <dbReference type="Proteomes" id="UP000053268"/>
    </source>
</evidence>
<keyword evidence="1" id="KW-0472">Membrane</keyword>
<sequence length="326" mass="37217">MACRNALLIVQYFVQLTSHLYTLVGEFLASFLITVMVGFAREFPIGREKHNLSTYPQRCAPGDSECYITTNTLQALSQIGYGLREYGINSLEPMLFKNLTISQGVFNLVLPHMKMVGARGCKVADMKLNFAQSTMTLTLECPLKITGKYKFNGNVYFYETSHEGNYVIKSDNIRTTITFQIETVRGADGNRYWKLNVLEYVYEPQETLRIQLDNLFTGEVSKESPFFSPATGDWWPTVAKTAEPIVSAAVGGLHGYLEAFFQHVPLEQLSTQILPRPIYEIRAQSIADLECFSFSSVSDLLPWFERKLEEEKETYKNEEMCKHRRP</sequence>
<keyword evidence="1" id="KW-1133">Transmembrane helix</keyword>
<accession>A0A194PMU3</accession>
<evidence type="ECO:0000256" key="1">
    <source>
        <dbReference type="SAM" id="Phobius"/>
    </source>
</evidence>